<gene>
    <name evidence="1" type="ORF">KK1_030594</name>
</gene>
<dbReference type="OMA" id="EFRIAIF"/>
<keyword evidence="2" id="KW-1185">Reference proteome</keyword>
<dbReference type="EMBL" id="KQ483518">
    <property type="protein sequence ID" value="KYP47762.1"/>
    <property type="molecule type" value="Genomic_DNA"/>
</dbReference>
<dbReference type="Proteomes" id="UP000075243">
    <property type="component" value="Unassembled WGS sequence"/>
</dbReference>
<protein>
    <submittedName>
        <fullName evidence="1">Transposon TX1 uncharacterized</fullName>
    </submittedName>
</protein>
<reference evidence="1" key="1">
    <citation type="journal article" date="2012" name="Nat. Biotechnol.">
        <title>Draft genome sequence of pigeonpea (Cajanus cajan), an orphan legume crop of resource-poor farmers.</title>
        <authorList>
            <person name="Varshney R.K."/>
            <person name="Chen W."/>
            <person name="Li Y."/>
            <person name="Bharti A.K."/>
            <person name="Saxena R.K."/>
            <person name="Schlueter J.A."/>
            <person name="Donoghue M.T."/>
            <person name="Azam S."/>
            <person name="Fan G."/>
            <person name="Whaley A.M."/>
            <person name="Farmer A.D."/>
            <person name="Sheridan J."/>
            <person name="Iwata A."/>
            <person name="Tuteja R."/>
            <person name="Penmetsa R.V."/>
            <person name="Wu W."/>
            <person name="Upadhyaya H.D."/>
            <person name="Yang S.P."/>
            <person name="Shah T."/>
            <person name="Saxena K.B."/>
            <person name="Michael T."/>
            <person name="McCombie W.R."/>
            <person name="Yang B."/>
            <person name="Zhang G."/>
            <person name="Yang H."/>
            <person name="Wang J."/>
            <person name="Spillane C."/>
            <person name="Cook D.R."/>
            <person name="May G.D."/>
            <person name="Xu X."/>
            <person name="Jackson S.A."/>
        </authorList>
    </citation>
    <scope>NUCLEOTIDE SEQUENCE [LARGE SCALE GENOMIC DNA]</scope>
</reference>
<evidence type="ECO:0000313" key="2">
    <source>
        <dbReference type="Proteomes" id="UP000075243"/>
    </source>
</evidence>
<dbReference type="InterPro" id="IPR043502">
    <property type="entry name" value="DNA/RNA_pol_sf"/>
</dbReference>
<dbReference type="AlphaFoldDB" id="A0A151RZ02"/>
<dbReference type="PANTHER" id="PTHR46890">
    <property type="entry name" value="NON-LTR RETROLELEMENT REVERSE TRANSCRIPTASE-LIKE PROTEIN-RELATED"/>
    <property type="match status" value="1"/>
</dbReference>
<dbReference type="SUPFAM" id="SSF56672">
    <property type="entry name" value="DNA/RNA polymerases"/>
    <property type="match status" value="1"/>
</dbReference>
<dbReference type="InterPro" id="IPR052343">
    <property type="entry name" value="Retrotransposon-Effector_Assoc"/>
</dbReference>
<dbReference type="STRING" id="3821.A0A151RZ02"/>
<dbReference type="Gramene" id="C.cajan_32664.t">
    <property type="protein sequence ID" value="C.cajan_32664.t.cds1"/>
    <property type="gene ID" value="C.cajan_32664"/>
</dbReference>
<name>A0A151RZ02_CAJCA</name>
<proteinExistence type="predicted"/>
<evidence type="ECO:0000313" key="1">
    <source>
        <dbReference type="EMBL" id="KYP47762.1"/>
    </source>
</evidence>
<accession>A0A151RZ02</accession>
<sequence length="102" mass="11714">MHYDKSPGPDDLNPGFYKRFWDLLGLEVFVAGTHWLEQGEFPPQLNNTNVVLIPKTANPTSMKDLRPISLCNVIYKILSKVLANHMKPLLNQCISLRVYKLF</sequence>
<dbReference type="PANTHER" id="PTHR46890:SF48">
    <property type="entry name" value="RNA-DIRECTED DNA POLYMERASE"/>
    <property type="match status" value="1"/>
</dbReference>
<organism evidence="1 2">
    <name type="scientific">Cajanus cajan</name>
    <name type="common">Pigeon pea</name>
    <name type="synonym">Cajanus indicus</name>
    <dbReference type="NCBI Taxonomy" id="3821"/>
    <lineage>
        <taxon>Eukaryota</taxon>
        <taxon>Viridiplantae</taxon>
        <taxon>Streptophyta</taxon>
        <taxon>Embryophyta</taxon>
        <taxon>Tracheophyta</taxon>
        <taxon>Spermatophyta</taxon>
        <taxon>Magnoliopsida</taxon>
        <taxon>eudicotyledons</taxon>
        <taxon>Gunneridae</taxon>
        <taxon>Pentapetalae</taxon>
        <taxon>rosids</taxon>
        <taxon>fabids</taxon>
        <taxon>Fabales</taxon>
        <taxon>Fabaceae</taxon>
        <taxon>Papilionoideae</taxon>
        <taxon>50 kb inversion clade</taxon>
        <taxon>NPAAA clade</taxon>
        <taxon>indigoferoid/millettioid clade</taxon>
        <taxon>Phaseoleae</taxon>
        <taxon>Cajanus</taxon>
    </lineage>
</organism>